<protein>
    <submittedName>
        <fullName evidence="7">Peptide ABC transporter substrate-binding protein</fullName>
    </submittedName>
</protein>
<organism evidence="7 8">
    <name type="scientific">Catellatospora chokoriensis</name>
    <dbReference type="NCBI Taxonomy" id="310353"/>
    <lineage>
        <taxon>Bacteria</taxon>
        <taxon>Bacillati</taxon>
        <taxon>Actinomycetota</taxon>
        <taxon>Actinomycetes</taxon>
        <taxon>Micromonosporales</taxon>
        <taxon>Micromonosporaceae</taxon>
        <taxon>Catellatospora</taxon>
    </lineage>
</organism>
<dbReference type="PIRSF" id="PIRSF002741">
    <property type="entry name" value="MppA"/>
    <property type="match status" value="1"/>
</dbReference>
<feature type="domain" description="Solute-binding protein family 5" evidence="6">
    <location>
        <begin position="79"/>
        <end position="412"/>
    </location>
</feature>
<keyword evidence="4 5" id="KW-0732">Signal</keyword>
<name>A0A8J3JNM3_9ACTN</name>
<evidence type="ECO:0000259" key="6">
    <source>
        <dbReference type="Pfam" id="PF00496"/>
    </source>
</evidence>
<proteinExistence type="inferred from homology"/>
<dbReference type="InterPro" id="IPR000914">
    <property type="entry name" value="SBP_5_dom"/>
</dbReference>
<comment type="subcellular location">
    <subcellularLocation>
        <location evidence="1">Cell envelope</location>
    </subcellularLocation>
</comment>
<dbReference type="PANTHER" id="PTHR30290">
    <property type="entry name" value="PERIPLASMIC BINDING COMPONENT OF ABC TRANSPORTER"/>
    <property type="match status" value="1"/>
</dbReference>
<reference evidence="7 8" key="1">
    <citation type="submission" date="2021-01" db="EMBL/GenBank/DDBJ databases">
        <title>Whole genome shotgun sequence of Catellatospora chokoriensis NBRC 107358.</title>
        <authorList>
            <person name="Komaki H."/>
            <person name="Tamura T."/>
        </authorList>
    </citation>
    <scope>NUCLEOTIDE SEQUENCE [LARGE SCALE GENOMIC DNA]</scope>
    <source>
        <strain evidence="7 8">NBRC 107358</strain>
    </source>
</reference>
<dbReference type="GO" id="GO:0042597">
    <property type="term" value="C:periplasmic space"/>
    <property type="evidence" value="ECO:0007669"/>
    <property type="project" value="UniProtKB-ARBA"/>
</dbReference>
<feature type="chain" id="PRO_5035269665" evidence="5">
    <location>
        <begin position="19"/>
        <end position="527"/>
    </location>
</feature>
<comment type="similarity">
    <text evidence="2">Belongs to the bacterial solute-binding protein 5 family.</text>
</comment>
<accession>A0A8J3JNM3</accession>
<dbReference type="Gene3D" id="3.40.190.10">
    <property type="entry name" value="Periplasmic binding protein-like II"/>
    <property type="match status" value="1"/>
</dbReference>
<dbReference type="CDD" id="cd00995">
    <property type="entry name" value="PBP2_NikA_DppA_OppA_like"/>
    <property type="match status" value="1"/>
</dbReference>
<dbReference type="PROSITE" id="PS51257">
    <property type="entry name" value="PROKAR_LIPOPROTEIN"/>
    <property type="match status" value="1"/>
</dbReference>
<dbReference type="PANTHER" id="PTHR30290:SF10">
    <property type="entry name" value="PERIPLASMIC OLIGOPEPTIDE-BINDING PROTEIN-RELATED"/>
    <property type="match status" value="1"/>
</dbReference>
<dbReference type="GO" id="GO:0043190">
    <property type="term" value="C:ATP-binding cassette (ABC) transporter complex"/>
    <property type="evidence" value="ECO:0007669"/>
    <property type="project" value="InterPro"/>
</dbReference>
<dbReference type="SUPFAM" id="SSF53850">
    <property type="entry name" value="Periplasmic binding protein-like II"/>
    <property type="match status" value="1"/>
</dbReference>
<evidence type="ECO:0000313" key="8">
    <source>
        <dbReference type="Proteomes" id="UP000619293"/>
    </source>
</evidence>
<evidence type="ECO:0000256" key="3">
    <source>
        <dbReference type="ARBA" id="ARBA00022448"/>
    </source>
</evidence>
<sequence length="527" mass="53478">MRSITTVTAAGALTLALAACGGGGQPAGSGSYAEGKTFTLVLASDPGTLDPHFTSVSTALQAGRFLYDSLVNVDEHGSMVAGLAEKWDATTTTATFTLRKGVTCGDGSPLTATDIAANITFVGDPKNASTRIGVYVPAGATAVGDDAAGTVTVTSPSPDAFLDRNVGGLPIVCKKGMAARDQLKQGSDGTGMFTVAEAVAGDHYTLTRRKEYAWGPGDWNKDQAGLPDKVVLRVVANGTTAANLLLSGEVNAAVMVGPDSQRLRAAKLHERVVASPLGELWFNQKKGMAGADEGVRRALTQALDLDQLGQVVTSGTGRRSAGLVAPGGPCPPGNAAALLPAKDATAAKSALDAAGWTAGADGVRARNGQKLALLLYFPTSVGQGTQAAAELLQKEWTALGAEVTVKGLSDAEVGQLVVGGQGAWQAAILPLGVNLPTQLVPFLSGATPPNGVNLASIDNPDYTVSVQAASAIAGSGGCAKWQAAEEALFKRLDVVPFVDSTVPIFGKGAAFELSQGSVTPGSIRMLA</sequence>
<dbReference type="Proteomes" id="UP000619293">
    <property type="component" value="Unassembled WGS sequence"/>
</dbReference>
<dbReference type="GO" id="GO:1904680">
    <property type="term" value="F:peptide transmembrane transporter activity"/>
    <property type="evidence" value="ECO:0007669"/>
    <property type="project" value="TreeGrafter"/>
</dbReference>
<dbReference type="Gene3D" id="3.10.105.10">
    <property type="entry name" value="Dipeptide-binding Protein, Domain 3"/>
    <property type="match status" value="1"/>
</dbReference>
<evidence type="ECO:0000256" key="5">
    <source>
        <dbReference type="SAM" id="SignalP"/>
    </source>
</evidence>
<evidence type="ECO:0000256" key="2">
    <source>
        <dbReference type="ARBA" id="ARBA00005695"/>
    </source>
</evidence>
<dbReference type="InterPro" id="IPR030678">
    <property type="entry name" value="Peptide/Ni-bd"/>
</dbReference>
<feature type="signal peptide" evidence="5">
    <location>
        <begin position="1"/>
        <end position="18"/>
    </location>
</feature>
<dbReference type="RefSeq" id="WP_191843794.1">
    <property type="nucleotide sequence ID" value="NZ_BAAALB010000039.1"/>
</dbReference>
<keyword evidence="8" id="KW-1185">Reference proteome</keyword>
<evidence type="ECO:0000256" key="4">
    <source>
        <dbReference type="ARBA" id="ARBA00022729"/>
    </source>
</evidence>
<evidence type="ECO:0000256" key="1">
    <source>
        <dbReference type="ARBA" id="ARBA00004196"/>
    </source>
</evidence>
<dbReference type="Pfam" id="PF00496">
    <property type="entry name" value="SBP_bac_5"/>
    <property type="match status" value="1"/>
</dbReference>
<keyword evidence="3" id="KW-0813">Transport</keyword>
<comment type="caution">
    <text evidence="7">The sequence shown here is derived from an EMBL/GenBank/DDBJ whole genome shotgun (WGS) entry which is preliminary data.</text>
</comment>
<dbReference type="InterPro" id="IPR039424">
    <property type="entry name" value="SBP_5"/>
</dbReference>
<dbReference type="AlphaFoldDB" id="A0A8J3JNM3"/>
<dbReference type="GO" id="GO:0030313">
    <property type="term" value="C:cell envelope"/>
    <property type="evidence" value="ECO:0007669"/>
    <property type="project" value="UniProtKB-SubCell"/>
</dbReference>
<gene>
    <name evidence="7" type="ORF">Cch02nite_17400</name>
</gene>
<dbReference type="GO" id="GO:0015833">
    <property type="term" value="P:peptide transport"/>
    <property type="evidence" value="ECO:0007669"/>
    <property type="project" value="TreeGrafter"/>
</dbReference>
<evidence type="ECO:0000313" key="7">
    <source>
        <dbReference type="EMBL" id="GIF88296.1"/>
    </source>
</evidence>
<dbReference type="EMBL" id="BONG01000007">
    <property type="protein sequence ID" value="GIF88296.1"/>
    <property type="molecule type" value="Genomic_DNA"/>
</dbReference>